<dbReference type="Pfam" id="PF02365">
    <property type="entry name" value="NAM"/>
    <property type="match status" value="1"/>
</dbReference>
<keyword evidence="2" id="KW-0238">DNA-binding</keyword>
<organism evidence="6 7">
    <name type="scientific">Phoenix dactylifera</name>
    <name type="common">Date palm</name>
    <dbReference type="NCBI Taxonomy" id="42345"/>
    <lineage>
        <taxon>Eukaryota</taxon>
        <taxon>Viridiplantae</taxon>
        <taxon>Streptophyta</taxon>
        <taxon>Embryophyta</taxon>
        <taxon>Tracheophyta</taxon>
        <taxon>Spermatophyta</taxon>
        <taxon>Magnoliopsida</taxon>
        <taxon>Liliopsida</taxon>
        <taxon>Arecaceae</taxon>
        <taxon>Coryphoideae</taxon>
        <taxon>Phoeniceae</taxon>
        <taxon>Phoenix</taxon>
    </lineage>
</organism>
<accession>A0A8B8J630</accession>
<keyword evidence="3" id="KW-0804">Transcription</keyword>
<dbReference type="AlphaFoldDB" id="A0A8B8J630"/>
<feature type="domain" description="NAC" evidence="5">
    <location>
        <begin position="1"/>
        <end position="136"/>
    </location>
</feature>
<evidence type="ECO:0000256" key="3">
    <source>
        <dbReference type="ARBA" id="ARBA00023163"/>
    </source>
</evidence>
<evidence type="ECO:0000259" key="5">
    <source>
        <dbReference type="PROSITE" id="PS51005"/>
    </source>
</evidence>
<sequence>MSFDDQELLKYLKEYDGGHIRPSWGAIDPVRNPYHFGPDLLHAGSTRRSSGVSYYYVECAENPRTDERKVEDHSGCWRRVGVETPYRHGSNAVMYKQMFKFIPRDKGPRTWVMIEYTLHPNKSGKNKKAICAIQEEGSSRQ</sequence>
<dbReference type="GO" id="GO:0003677">
    <property type="term" value="F:DNA binding"/>
    <property type="evidence" value="ECO:0007669"/>
    <property type="project" value="UniProtKB-KW"/>
</dbReference>
<protein>
    <submittedName>
        <fullName evidence="7">Uncharacterized protein LOC113462917</fullName>
    </submittedName>
</protein>
<dbReference type="GeneID" id="113462917"/>
<dbReference type="RefSeq" id="XP_026661551.2">
    <property type="nucleotide sequence ID" value="XM_026805750.2"/>
</dbReference>
<dbReference type="Proteomes" id="UP000228380">
    <property type="component" value="Chromosome 4"/>
</dbReference>
<reference evidence="6" key="1">
    <citation type="journal article" date="2019" name="Nat. Commun.">
        <title>Genome-wide association mapping of date palm fruit traits.</title>
        <authorList>
            <person name="Hazzouri K.M."/>
            <person name="Gros-Balthazard M."/>
            <person name="Flowers J.M."/>
            <person name="Copetti D."/>
            <person name="Lemansour A."/>
            <person name="Lebrun M."/>
            <person name="Masmoudi K."/>
            <person name="Ferrand S."/>
            <person name="Dhar M.I."/>
            <person name="Fresquez Z.A."/>
            <person name="Rosas U."/>
            <person name="Zhang J."/>
            <person name="Talag J."/>
            <person name="Lee S."/>
            <person name="Kudrna D."/>
            <person name="Powell R.F."/>
            <person name="Leitch I.J."/>
            <person name="Krueger R.R."/>
            <person name="Wing R.A."/>
            <person name="Amiri K.M.A."/>
            <person name="Purugganan M.D."/>
        </authorList>
    </citation>
    <scope>NUCLEOTIDE SEQUENCE [LARGE SCALE GENOMIC DNA]</scope>
    <source>
        <strain evidence="6">cv. Khalas</strain>
    </source>
</reference>
<dbReference type="InterPro" id="IPR003441">
    <property type="entry name" value="NAC-dom"/>
</dbReference>
<evidence type="ECO:0000313" key="6">
    <source>
        <dbReference type="Proteomes" id="UP000228380"/>
    </source>
</evidence>
<name>A0A8B8J630_PHODC</name>
<keyword evidence="1" id="KW-0805">Transcription regulation</keyword>
<evidence type="ECO:0000256" key="1">
    <source>
        <dbReference type="ARBA" id="ARBA00023015"/>
    </source>
</evidence>
<evidence type="ECO:0000256" key="2">
    <source>
        <dbReference type="ARBA" id="ARBA00023125"/>
    </source>
</evidence>
<dbReference type="SUPFAM" id="SSF101941">
    <property type="entry name" value="NAC domain"/>
    <property type="match status" value="1"/>
</dbReference>
<evidence type="ECO:0000313" key="7">
    <source>
        <dbReference type="RefSeq" id="XP_026661551.2"/>
    </source>
</evidence>
<keyword evidence="6" id="KW-1185">Reference proteome</keyword>
<gene>
    <name evidence="7" type="primary">LOC113462917</name>
</gene>
<reference evidence="7" key="2">
    <citation type="submission" date="2025-08" db="UniProtKB">
        <authorList>
            <consortium name="RefSeq"/>
        </authorList>
    </citation>
    <scope>IDENTIFICATION</scope>
    <source>
        <tissue evidence="7">Young leaves</tissue>
    </source>
</reference>
<dbReference type="Gene3D" id="2.170.150.80">
    <property type="entry name" value="NAC domain"/>
    <property type="match status" value="1"/>
</dbReference>
<proteinExistence type="predicted"/>
<dbReference type="KEGG" id="pda:113462917"/>
<keyword evidence="4" id="KW-0539">Nucleus</keyword>
<dbReference type="GO" id="GO:0006355">
    <property type="term" value="P:regulation of DNA-templated transcription"/>
    <property type="evidence" value="ECO:0007669"/>
    <property type="project" value="InterPro"/>
</dbReference>
<dbReference type="PROSITE" id="PS51005">
    <property type="entry name" value="NAC"/>
    <property type="match status" value="1"/>
</dbReference>
<dbReference type="InterPro" id="IPR036093">
    <property type="entry name" value="NAC_dom_sf"/>
</dbReference>
<evidence type="ECO:0000256" key="4">
    <source>
        <dbReference type="ARBA" id="ARBA00023242"/>
    </source>
</evidence>